<organism evidence="3 4">
    <name type="scientific">Hwangdonia seohaensis</name>
    <dbReference type="NCBI Taxonomy" id="1240727"/>
    <lineage>
        <taxon>Bacteria</taxon>
        <taxon>Pseudomonadati</taxon>
        <taxon>Bacteroidota</taxon>
        <taxon>Flavobacteriia</taxon>
        <taxon>Flavobacteriales</taxon>
        <taxon>Flavobacteriaceae</taxon>
        <taxon>Hwangdonia</taxon>
    </lineage>
</organism>
<dbReference type="EMBL" id="JBHTLJ010000001">
    <property type="protein sequence ID" value="MFD1161723.1"/>
    <property type="molecule type" value="Genomic_DNA"/>
</dbReference>
<sequence>MKNYITWLLIVGVSSFGLAQITFNGCHQLFDNQDFIFNEISTDATGRNVFETIPVDGNQPCSGVGICEFRISWNNTESRWEFIADDGTGDFSSPFLIYTNSEPSTPNPPSLNLGTWVENASVTSGDCGGDLTTSNATLTGDVQDTTLGVDVLEWGNQIKLYPNPAEKTIHINHKGYNIDNVSVYNVIGKLVLNAKEASSIDVSHYDAGLYFVRIQIENRELIKKLIIK</sequence>
<accession>A0ABW3R9I1</accession>
<name>A0ABW3R9I1_9FLAO</name>
<proteinExistence type="predicted"/>
<dbReference type="Pfam" id="PF18962">
    <property type="entry name" value="Por_Secre_tail"/>
    <property type="match status" value="1"/>
</dbReference>
<keyword evidence="4" id="KW-1185">Reference proteome</keyword>
<keyword evidence="1" id="KW-0732">Signal</keyword>
<comment type="caution">
    <text evidence="3">The sequence shown here is derived from an EMBL/GenBank/DDBJ whole genome shotgun (WGS) entry which is preliminary data.</text>
</comment>
<protein>
    <submittedName>
        <fullName evidence="3">T9SS type A sorting domain-containing protein</fullName>
    </submittedName>
</protein>
<evidence type="ECO:0000259" key="2">
    <source>
        <dbReference type="Pfam" id="PF18962"/>
    </source>
</evidence>
<feature type="domain" description="Secretion system C-terminal sorting" evidence="2">
    <location>
        <begin position="160"/>
        <end position="227"/>
    </location>
</feature>
<gene>
    <name evidence="3" type="ORF">ACFQ2E_04795</name>
</gene>
<evidence type="ECO:0000313" key="3">
    <source>
        <dbReference type="EMBL" id="MFD1161723.1"/>
    </source>
</evidence>
<dbReference type="InterPro" id="IPR026444">
    <property type="entry name" value="Secre_tail"/>
</dbReference>
<dbReference type="RefSeq" id="WP_311937187.1">
    <property type="nucleotide sequence ID" value="NZ_JAVSCK010000001.1"/>
</dbReference>
<dbReference type="NCBIfam" id="TIGR04183">
    <property type="entry name" value="Por_Secre_tail"/>
    <property type="match status" value="1"/>
</dbReference>
<reference evidence="4" key="1">
    <citation type="journal article" date="2019" name="Int. J. Syst. Evol. Microbiol.">
        <title>The Global Catalogue of Microorganisms (GCM) 10K type strain sequencing project: providing services to taxonomists for standard genome sequencing and annotation.</title>
        <authorList>
            <consortium name="The Broad Institute Genomics Platform"/>
            <consortium name="The Broad Institute Genome Sequencing Center for Infectious Disease"/>
            <person name="Wu L."/>
            <person name="Ma J."/>
        </authorList>
    </citation>
    <scope>NUCLEOTIDE SEQUENCE [LARGE SCALE GENOMIC DNA]</scope>
    <source>
        <strain evidence="4">CCUG 63246</strain>
    </source>
</reference>
<dbReference type="Proteomes" id="UP001597163">
    <property type="component" value="Unassembled WGS sequence"/>
</dbReference>
<evidence type="ECO:0000256" key="1">
    <source>
        <dbReference type="ARBA" id="ARBA00022729"/>
    </source>
</evidence>
<evidence type="ECO:0000313" key="4">
    <source>
        <dbReference type="Proteomes" id="UP001597163"/>
    </source>
</evidence>